<dbReference type="Proteomes" id="UP000240571">
    <property type="component" value="Unassembled WGS sequence"/>
</dbReference>
<evidence type="ECO:0000313" key="3">
    <source>
        <dbReference type="Proteomes" id="UP000240571"/>
    </source>
</evidence>
<comment type="caution">
    <text evidence="2">The sequence shown here is derived from an EMBL/GenBank/DDBJ whole genome shotgun (WGS) entry which is preliminary data.</text>
</comment>
<dbReference type="EMBL" id="PYWW01000028">
    <property type="protein sequence ID" value="PTC29167.1"/>
    <property type="molecule type" value="Genomic_DNA"/>
</dbReference>
<evidence type="ECO:0000256" key="1">
    <source>
        <dbReference type="SAM" id="MobiDB-lite"/>
    </source>
</evidence>
<dbReference type="AlphaFoldDB" id="A0A2T4G0K1"/>
<reference evidence="2 3" key="1">
    <citation type="submission" date="2018-03" db="EMBL/GenBank/DDBJ databases">
        <title>Diversity of bacteria associated with corn roots inoculated with woodland soils in Canada, and Description of Pseudomonas aylmerense sp. nov.</title>
        <authorList>
            <person name="Tambong J.T."/>
            <person name="Xu R."/>
            <person name="Tchagang C."/>
        </authorList>
    </citation>
    <scope>NUCLEOTIDE SEQUENCE [LARGE SCALE GENOMIC DNA]</scope>
    <source>
        <strain evidence="2 3">S1E44</strain>
    </source>
</reference>
<feature type="compositionally biased region" description="Basic and acidic residues" evidence="1">
    <location>
        <begin position="54"/>
        <end position="65"/>
    </location>
</feature>
<evidence type="ECO:0000313" key="2">
    <source>
        <dbReference type="EMBL" id="PTC29167.1"/>
    </source>
</evidence>
<accession>A0A2T4G0K1</accession>
<name>A0A2T4G0K1_9PSED</name>
<protein>
    <submittedName>
        <fullName evidence="2">Uncharacterized protein</fullName>
    </submittedName>
</protein>
<proteinExistence type="predicted"/>
<feature type="compositionally biased region" description="Polar residues" evidence="1">
    <location>
        <begin position="11"/>
        <end position="27"/>
    </location>
</feature>
<gene>
    <name evidence="2" type="ORF">C9382_13060</name>
</gene>
<sequence length="254" mass="28688">MPPVRGGQYNGAMQQHRVNQQCPSQYSGPAPRYEDPGFSSQRPSYQRAPGYGMPDDKSNSYSDLNKEDFSNRVLTRFSSLEDPGKPGYITDRSLNAVAAGHRLDGTPATEDEMNIAKALLDNGSWFREYDEGKTGELDGSFTRQDLANASNRFENMSNSELLETIKKHFVEYGDGDNYVNFKELKQAAGLVPSNKTYTPAARQAATEFLQRKELLEDTDIGVDDKGNPGYKDQRFDLDNLKYMIKKERDDERPR</sequence>
<organism evidence="2 3">
    <name type="scientific">Pseudomonas aylmerensis</name>
    <dbReference type="NCBI Taxonomy" id="1869229"/>
    <lineage>
        <taxon>Bacteria</taxon>
        <taxon>Pseudomonadati</taxon>
        <taxon>Pseudomonadota</taxon>
        <taxon>Gammaproteobacteria</taxon>
        <taxon>Pseudomonadales</taxon>
        <taxon>Pseudomonadaceae</taxon>
        <taxon>Pseudomonas</taxon>
    </lineage>
</organism>
<feature type="region of interest" description="Disordered" evidence="1">
    <location>
        <begin position="1"/>
        <end position="65"/>
    </location>
</feature>